<evidence type="ECO:0000256" key="1">
    <source>
        <dbReference type="ARBA" id="ARBA00023002"/>
    </source>
</evidence>
<dbReference type="PANTHER" id="PTHR42806">
    <property type="entry name" value="GLYCINE CLEAVAGE SYSTEM P-PROTEIN"/>
    <property type="match status" value="1"/>
</dbReference>
<dbReference type="Gene3D" id="3.40.640.10">
    <property type="entry name" value="Type I PLP-dependent aspartate aminotransferase-like (Major domain)"/>
    <property type="match status" value="1"/>
</dbReference>
<feature type="non-terminal residue" evidence="3">
    <location>
        <position position="347"/>
    </location>
</feature>
<feature type="domain" description="Glycine cleavage system P-protein N-terminal" evidence="2">
    <location>
        <begin position="20"/>
        <end position="347"/>
    </location>
</feature>
<name>A0A2W5AF18_9SPHN</name>
<dbReference type="GO" id="GO:0004375">
    <property type="term" value="F:glycine dehydrogenase (decarboxylating) activity"/>
    <property type="evidence" value="ECO:0007669"/>
    <property type="project" value="UniProtKB-EC"/>
</dbReference>
<gene>
    <name evidence="3" type="ORF">DI640_15300</name>
</gene>
<evidence type="ECO:0000259" key="2">
    <source>
        <dbReference type="Pfam" id="PF02347"/>
    </source>
</evidence>
<organism evidence="3 4">
    <name type="scientific">Sphingomonas taxi</name>
    <dbReference type="NCBI Taxonomy" id="1549858"/>
    <lineage>
        <taxon>Bacteria</taxon>
        <taxon>Pseudomonadati</taxon>
        <taxon>Pseudomonadota</taxon>
        <taxon>Alphaproteobacteria</taxon>
        <taxon>Sphingomonadales</taxon>
        <taxon>Sphingomonadaceae</taxon>
        <taxon>Sphingomonas</taxon>
    </lineage>
</organism>
<dbReference type="InterPro" id="IPR015424">
    <property type="entry name" value="PyrdxlP-dep_Trfase"/>
</dbReference>
<proteinExistence type="predicted"/>
<dbReference type="Proteomes" id="UP000249555">
    <property type="component" value="Unassembled WGS sequence"/>
</dbReference>
<accession>A0A2W5AF18</accession>
<dbReference type="GO" id="GO:0009116">
    <property type="term" value="P:nucleoside metabolic process"/>
    <property type="evidence" value="ECO:0007669"/>
    <property type="project" value="InterPro"/>
</dbReference>
<evidence type="ECO:0000313" key="4">
    <source>
        <dbReference type="Proteomes" id="UP000249555"/>
    </source>
</evidence>
<dbReference type="InterPro" id="IPR015421">
    <property type="entry name" value="PyrdxlP-dep_Trfase_major"/>
</dbReference>
<reference evidence="3 4" key="1">
    <citation type="submission" date="2017-08" db="EMBL/GenBank/DDBJ databases">
        <title>Infants hospitalized years apart are colonized by the same room-sourced microbial strains.</title>
        <authorList>
            <person name="Brooks B."/>
            <person name="Olm M.R."/>
            <person name="Firek B.A."/>
            <person name="Baker R."/>
            <person name="Thomas B.C."/>
            <person name="Morowitz M.J."/>
            <person name="Banfield J.F."/>
        </authorList>
    </citation>
    <scope>NUCLEOTIDE SEQUENCE [LARGE SCALE GENOMIC DNA]</scope>
    <source>
        <strain evidence="3">S2_018_000_R3_119</strain>
    </source>
</reference>
<dbReference type="InterPro" id="IPR049315">
    <property type="entry name" value="GDC-P_N"/>
</dbReference>
<comment type="caution">
    <text evidence="3">The sequence shown here is derived from an EMBL/GenBank/DDBJ whole genome shotgun (WGS) entry which is preliminary data.</text>
</comment>
<dbReference type="AlphaFoldDB" id="A0A2W5AF18"/>
<dbReference type="EMBL" id="QFMX01000154">
    <property type="protein sequence ID" value="PZO69585.1"/>
    <property type="molecule type" value="Genomic_DNA"/>
</dbReference>
<protein>
    <submittedName>
        <fullName evidence="3">Glycine dehydrogenase (Aminomethyl-transferring)</fullName>
        <ecNumber evidence="3">1.4.4.2</ecNumber>
    </submittedName>
</protein>
<dbReference type="Pfam" id="PF02347">
    <property type="entry name" value="GDC-P"/>
    <property type="match status" value="1"/>
</dbReference>
<dbReference type="FunFam" id="3.40.640.10:FF:000005">
    <property type="entry name" value="Glycine dehydrogenase (decarboxylating), mitochondrial"/>
    <property type="match status" value="1"/>
</dbReference>
<dbReference type="InterPro" id="IPR023010">
    <property type="entry name" value="GcvPA"/>
</dbReference>
<dbReference type="SUPFAM" id="SSF53383">
    <property type="entry name" value="PLP-dependent transferases"/>
    <property type="match status" value="1"/>
</dbReference>
<sequence>MPAMTASTLRDLEHHSAFVERHIGPNDAEIAHMLDVVGHDSLDAMTDAIVPGSIASRSPLALPDAMTEVDALAKIRGVAKRNTVLRSVIGQGYYGTHTPNVILRNILENPAWYTAYTPYQAEISQGRMEALINFQTLVTDLTGMDIANASLLDEATAAAEAMTLAKRSAKSKSNVFFVADDVHPQTLDVLRTRADGLGIELQVGPAEGAKDSDTYGVLLQYPNTFGRIGDHAAVAEAVHARGGIVAVATDLLALTLIQAPGVWGADIVVGNSQRFGVPFGFGGPHAGFMACRDAYKRSMPGRLIGVSVDAAGNQAYRLTLQTREQHIRREKATSNICTAQVLLAVMA</sequence>
<keyword evidence="1 3" id="KW-0560">Oxidoreductase</keyword>
<dbReference type="PANTHER" id="PTHR42806:SF1">
    <property type="entry name" value="GLYCINE DEHYDROGENASE (DECARBOXYLATING)"/>
    <property type="match status" value="1"/>
</dbReference>
<dbReference type="EC" id="1.4.4.2" evidence="3"/>
<evidence type="ECO:0000313" key="3">
    <source>
        <dbReference type="EMBL" id="PZO69585.1"/>
    </source>
</evidence>